<dbReference type="GO" id="GO:0016614">
    <property type="term" value="F:oxidoreductase activity, acting on CH-OH group of donors"/>
    <property type="evidence" value="ECO:0007669"/>
    <property type="project" value="InterPro"/>
</dbReference>
<name>A0A1P8K531_9BURK</name>
<comment type="similarity">
    <text evidence="2">Belongs to the GMC oxidoreductase family.</text>
</comment>
<feature type="binding site" evidence="5">
    <location>
        <begin position="93"/>
        <end position="96"/>
    </location>
    <ligand>
        <name>FAD</name>
        <dbReference type="ChEBI" id="CHEBI:57692"/>
    </ligand>
</feature>
<evidence type="ECO:0000313" key="8">
    <source>
        <dbReference type="Proteomes" id="UP000186110"/>
    </source>
</evidence>
<evidence type="ECO:0000256" key="2">
    <source>
        <dbReference type="ARBA" id="ARBA00010790"/>
    </source>
</evidence>
<evidence type="ECO:0000256" key="4">
    <source>
        <dbReference type="ARBA" id="ARBA00022827"/>
    </source>
</evidence>
<dbReference type="EMBL" id="CP019239">
    <property type="protein sequence ID" value="APW41125.1"/>
    <property type="molecule type" value="Genomic_DNA"/>
</dbReference>
<evidence type="ECO:0000256" key="5">
    <source>
        <dbReference type="PIRSR" id="PIRSR000137-2"/>
    </source>
</evidence>
<dbReference type="Pfam" id="PF05199">
    <property type="entry name" value="GMC_oxred_C"/>
    <property type="match status" value="1"/>
</dbReference>
<dbReference type="SUPFAM" id="SSF51905">
    <property type="entry name" value="FAD/NAD(P)-binding domain"/>
    <property type="match status" value="1"/>
</dbReference>
<keyword evidence="3" id="KW-0285">Flavoprotein</keyword>
<feature type="binding site" evidence="5">
    <location>
        <position position="85"/>
    </location>
    <ligand>
        <name>FAD</name>
        <dbReference type="ChEBI" id="CHEBI:57692"/>
    </ligand>
</feature>
<dbReference type="InterPro" id="IPR000172">
    <property type="entry name" value="GMC_OxRdtase_N"/>
</dbReference>
<dbReference type="AlphaFoldDB" id="A0A1P8K531"/>
<evidence type="ECO:0000313" key="7">
    <source>
        <dbReference type="EMBL" id="APW41125.1"/>
    </source>
</evidence>
<comment type="cofactor">
    <cofactor evidence="1 5">
        <name>FAD</name>
        <dbReference type="ChEBI" id="CHEBI:57692"/>
    </cofactor>
</comment>
<protein>
    <submittedName>
        <fullName evidence="7">Glucose-methanol-choline oxidoreductase</fullName>
    </submittedName>
</protein>
<keyword evidence="4 5" id="KW-0274">FAD</keyword>
<sequence length="560" mass="60220">MPQQEFDYVIVGGGSAGCVVASRLSEDPNVSVCLLEAGPTDNSVLIHCPLGMGVMAQTGQANWSYETTPQPGLNGRKGYQPRGKVMGGSSSINAMVYTRGNRKDYDGWAALNNPGWSYADVLPLFKKAENNECFGATEYRGTGGPLNVAYLRSPSPVNDAFIAACNEKGIPTNPDYNGAVQYGVSKGQTTQINGERCSAAKAYITPHLGRPNLTVITDAHASRVLLEGQRENQRAVGVEYLKDKQSLQVRAKREVILSGGAYGSPQLLMLSGIGPAAELQKHGIAVQHALPGVGQNLQDHITTCLIYRTHRVDASFGFSLRGGWAILKSIFEWRNKRTGMLTSCISETQGFISTEGNNDYPDTQLAMCVGIIDDHARKQHLGHGFTLHVTLMRPKSRGSVTLASAKPTDAPLIDPAFLQDPDDMARLVKGTQLGLDIMDAPALNAYRGKMLYPVERNNPQQIEQFLRKNSDTEYHPVGTCKMGPASDPLAVVDAELRVHGLQGLRVVDASIMPNLVTGNTNAPTIMIGEKAATLIKNPVVHSTVSQPAQRASALADSMAA</sequence>
<organism evidence="7 8">
    <name type="scientific">Rhodoferax saidenbachensis</name>
    <dbReference type="NCBI Taxonomy" id="1484693"/>
    <lineage>
        <taxon>Bacteria</taxon>
        <taxon>Pseudomonadati</taxon>
        <taxon>Pseudomonadota</taxon>
        <taxon>Betaproteobacteria</taxon>
        <taxon>Burkholderiales</taxon>
        <taxon>Comamonadaceae</taxon>
        <taxon>Rhodoferax</taxon>
    </lineage>
</organism>
<dbReference type="Pfam" id="PF00732">
    <property type="entry name" value="GMC_oxred_N"/>
    <property type="match status" value="1"/>
</dbReference>
<dbReference type="RefSeq" id="WP_029706308.1">
    <property type="nucleotide sequence ID" value="NZ_CP019239.1"/>
</dbReference>
<dbReference type="KEGG" id="rsb:RS694_00235"/>
<evidence type="ECO:0000256" key="3">
    <source>
        <dbReference type="ARBA" id="ARBA00022630"/>
    </source>
</evidence>
<accession>A0A1P8K531</accession>
<dbReference type="PANTHER" id="PTHR11552">
    <property type="entry name" value="GLUCOSE-METHANOL-CHOLINE GMC OXIDOREDUCTASE"/>
    <property type="match status" value="1"/>
</dbReference>
<reference evidence="7 8" key="1">
    <citation type="submission" date="2017-01" db="EMBL/GenBank/DDBJ databases">
        <authorList>
            <person name="Mah S.A."/>
            <person name="Swanson W.J."/>
            <person name="Moy G.W."/>
            <person name="Vacquier V.D."/>
        </authorList>
    </citation>
    <scope>NUCLEOTIDE SEQUENCE [LARGE SCALE GENOMIC DNA]</scope>
    <source>
        <strain evidence="7 8">DSM 22694</strain>
    </source>
</reference>
<gene>
    <name evidence="7" type="ORF">RS694_00235</name>
</gene>
<dbReference type="Proteomes" id="UP000186110">
    <property type="component" value="Chromosome"/>
</dbReference>
<dbReference type="eggNOG" id="COG2303">
    <property type="taxonomic scope" value="Bacteria"/>
</dbReference>
<dbReference type="STRING" id="1484693.RS694_00235"/>
<proteinExistence type="inferred from homology"/>
<dbReference type="GO" id="GO:0050660">
    <property type="term" value="F:flavin adenine dinucleotide binding"/>
    <property type="evidence" value="ECO:0007669"/>
    <property type="project" value="InterPro"/>
</dbReference>
<dbReference type="Gene3D" id="3.50.50.60">
    <property type="entry name" value="FAD/NAD(P)-binding domain"/>
    <property type="match status" value="1"/>
</dbReference>
<dbReference type="Gene3D" id="3.30.560.10">
    <property type="entry name" value="Glucose Oxidase, domain 3"/>
    <property type="match status" value="1"/>
</dbReference>
<keyword evidence="8" id="KW-1185">Reference proteome</keyword>
<dbReference type="PIRSF" id="PIRSF000137">
    <property type="entry name" value="Alcohol_oxidase"/>
    <property type="match status" value="1"/>
</dbReference>
<dbReference type="InterPro" id="IPR036188">
    <property type="entry name" value="FAD/NAD-bd_sf"/>
</dbReference>
<dbReference type="SUPFAM" id="SSF54373">
    <property type="entry name" value="FAD-linked reductases, C-terminal domain"/>
    <property type="match status" value="1"/>
</dbReference>
<dbReference type="InterPro" id="IPR007867">
    <property type="entry name" value="GMC_OxRtase_C"/>
</dbReference>
<dbReference type="PROSITE" id="PS00624">
    <property type="entry name" value="GMC_OXRED_2"/>
    <property type="match status" value="1"/>
</dbReference>
<evidence type="ECO:0000259" key="6">
    <source>
        <dbReference type="PROSITE" id="PS00624"/>
    </source>
</evidence>
<dbReference type="InterPro" id="IPR012132">
    <property type="entry name" value="GMC_OxRdtase"/>
</dbReference>
<feature type="domain" description="Glucose-methanol-choline oxidoreductase N-terminal" evidence="6">
    <location>
        <begin position="260"/>
        <end position="274"/>
    </location>
</feature>
<evidence type="ECO:0000256" key="1">
    <source>
        <dbReference type="ARBA" id="ARBA00001974"/>
    </source>
</evidence>
<dbReference type="PANTHER" id="PTHR11552:SF147">
    <property type="entry name" value="CHOLINE DEHYDROGENASE, MITOCHONDRIAL"/>
    <property type="match status" value="1"/>
</dbReference>